<feature type="transmembrane region" description="Helical" evidence="1">
    <location>
        <begin position="58"/>
        <end position="76"/>
    </location>
</feature>
<keyword evidence="1" id="KW-1133">Transmembrane helix</keyword>
<dbReference type="OrthoDB" id="6064805at2"/>
<evidence type="ECO:0000256" key="1">
    <source>
        <dbReference type="SAM" id="Phobius"/>
    </source>
</evidence>
<proteinExistence type="predicted"/>
<dbReference type="InterPro" id="IPR021354">
    <property type="entry name" value="DUF2975"/>
</dbReference>
<dbReference type="Pfam" id="PF11188">
    <property type="entry name" value="DUF2975"/>
    <property type="match status" value="1"/>
</dbReference>
<dbReference type="RefSeq" id="WP_070247333.1">
    <property type="nucleotide sequence ID" value="NZ_LROM01000068.1"/>
</dbReference>
<comment type="caution">
    <text evidence="2">The sequence shown here is derived from an EMBL/GenBank/DDBJ whole genome shotgun (WGS) entry which is preliminary data.</text>
</comment>
<evidence type="ECO:0000313" key="2">
    <source>
        <dbReference type="EMBL" id="OFA04734.1"/>
    </source>
</evidence>
<protein>
    <recommendedName>
        <fullName evidence="4">DUF2975 domain-containing protein</fullName>
    </recommendedName>
</protein>
<organism evidence="2 3">
    <name type="scientific">Duganella phyllosphaerae</name>
    <dbReference type="NCBI Taxonomy" id="762836"/>
    <lineage>
        <taxon>Bacteria</taxon>
        <taxon>Pseudomonadati</taxon>
        <taxon>Pseudomonadota</taxon>
        <taxon>Betaproteobacteria</taxon>
        <taxon>Burkholderiales</taxon>
        <taxon>Oxalobacteraceae</taxon>
        <taxon>Telluria group</taxon>
        <taxon>Duganella</taxon>
    </lineage>
</organism>
<dbReference type="Proteomes" id="UP000175989">
    <property type="component" value="Unassembled WGS sequence"/>
</dbReference>
<dbReference type="AlphaFoldDB" id="A0A1E7WY11"/>
<keyword evidence="1" id="KW-0812">Transmembrane</keyword>
<sequence>MNITLIRCLLWLCVAVQAAFFFFAWTTFAPAIGSMTIDITANGVSTATKLGLTTAQRALGAALAALPVLVLGYGLWRLDRLLLNFRRQDLFTPQSVAHLRAFAGATLAATLLSIVEPPLRTLGWWLITGVKSPLQIGLTGEQAMLILVCGLFYLVTRMMQEGGRLAQENEGFI</sequence>
<keyword evidence="3" id="KW-1185">Reference proteome</keyword>
<feature type="transmembrane region" description="Helical" evidence="1">
    <location>
        <begin position="97"/>
        <end position="115"/>
    </location>
</feature>
<gene>
    <name evidence="2" type="ORF">DUPY_16200</name>
</gene>
<keyword evidence="1" id="KW-0472">Membrane</keyword>
<evidence type="ECO:0000313" key="3">
    <source>
        <dbReference type="Proteomes" id="UP000175989"/>
    </source>
</evidence>
<dbReference type="EMBL" id="LROM01000068">
    <property type="protein sequence ID" value="OFA04734.1"/>
    <property type="molecule type" value="Genomic_DNA"/>
</dbReference>
<feature type="transmembrane region" description="Helical" evidence="1">
    <location>
        <begin position="135"/>
        <end position="155"/>
    </location>
</feature>
<reference evidence="3" key="1">
    <citation type="journal article" date="2016" name="Front. Microbiol.">
        <title>Molecular Keys to the Janthinobacterium and Duganella spp. Interaction with the Plant Pathogen Fusarium graminearum.</title>
        <authorList>
            <person name="Haack F.S."/>
            <person name="Poehlein A."/>
            <person name="Kroger C."/>
            <person name="Voigt C.A."/>
            <person name="Piepenbring M."/>
            <person name="Bode H.B."/>
            <person name="Daniel R."/>
            <person name="Schafer W."/>
            <person name="Streit W.R."/>
        </authorList>
    </citation>
    <scope>NUCLEOTIDE SEQUENCE [LARGE SCALE GENOMIC DNA]</scope>
    <source>
        <strain evidence="3">T54</strain>
    </source>
</reference>
<name>A0A1E7WY11_9BURK</name>
<accession>A0A1E7WY11</accession>
<evidence type="ECO:0008006" key="4">
    <source>
        <dbReference type="Google" id="ProtNLM"/>
    </source>
</evidence>